<sequence length="86" mass="10390">MSGRLHSNKQDKHNKDVLHYLFCKRPPTDLIPVTQMELLVSKKKRTLMAWVRQGHFPTPHMQKNRILGWRRDDYEDWLIQTNLTNH</sequence>
<protein>
    <recommendedName>
        <fullName evidence="3">AlpA family phage regulatory protein</fullName>
    </recommendedName>
</protein>
<comment type="caution">
    <text evidence="1">The sequence shown here is derived from an EMBL/GenBank/DDBJ whole genome shotgun (WGS) entry which is preliminary data.</text>
</comment>
<evidence type="ECO:0000313" key="2">
    <source>
        <dbReference type="Proteomes" id="UP000809621"/>
    </source>
</evidence>
<organism evidence="1 2">
    <name type="scientific">Vibrio ulleungensis</name>
    <dbReference type="NCBI Taxonomy" id="2807619"/>
    <lineage>
        <taxon>Bacteria</taxon>
        <taxon>Pseudomonadati</taxon>
        <taxon>Pseudomonadota</taxon>
        <taxon>Gammaproteobacteria</taxon>
        <taxon>Vibrionales</taxon>
        <taxon>Vibrionaceae</taxon>
        <taxon>Vibrio</taxon>
    </lineage>
</organism>
<reference evidence="1 2" key="1">
    <citation type="submission" date="2021-02" db="EMBL/GenBank/DDBJ databases">
        <authorList>
            <person name="Park J.-S."/>
        </authorList>
    </citation>
    <scope>NUCLEOTIDE SEQUENCE [LARGE SCALE GENOMIC DNA]</scope>
    <source>
        <strain evidence="1 2">188UL20-2</strain>
    </source>
</reference>
<gene>
    <name evidence="1" type="ORF">JQC93_17600</name>
</gene>
<proteinExistence type="predicted"/>
<evidence type="ECO:0000313" key="1">
    <source>
        <dbReference type="EMBL" id="MBM7038212.1"/>
    </source>
</evidence>
<name>A0ABS2HNM6_9VIBR</name>
<dbReference type="RefSeq" id="WP_205159682.1">
    <property type="nucleotide sequence ID" value="NZ_JAFEUM010000009.1"/>
</dbReference>
<dbReference type="Proteomes" id="UP000809621">
    <property type="component" value="Unassembled WGS sequence"/>
</dbReference>
<keyword evidence="2" id="KW-1185">Reference proteome</keyword>
<accession>A0ABS2HNM6</accession>
<dbReference type="EMBL" id="JAFEUM010000009">
    <property type="protein sequence ID" value="MBM7038212.1"/>
    <property type="molecule type" value="Genomic_DNA"/>
</dbReference>
<evidence type="ECO:0008006" key="3">
    <source>
        <dbReference type="Google" id="ProtNLM"/>
    </source>
</evidence>